<evidence type="ECO:0000313" key="1">
    <source>
        <dbReference type="EMBL" id="PHH49053.1"/>
    </source>
</evidence>
<protein>
    <submittedName>
        <fullName evidence="1">Uncharacterized protein</fullName>
    </submittedName>
</protein>
<dbReference type="AlphaFoldDB" id="A0A2C5WSV4"/>
<dbReference type="Proteomes" id="UP000222788">
    <property type="component" value="Unassembled WGS sequence"/>
</dbReference>
<accession>A0A2C5WSV4</accession>
<gene>
    <name evidence="1" type="ORF">CFIMG_008097RA00001</name>
</gene>
<name>A0A2C5WSV4_9PEZI</name>
<evidence type="ECO:0000313" key="2">
    <source>
        <dbReference type="Proteomes" id="UP000222788"/>
    </source>
</evidence>
<reference evidence="1 2" key="2">
    <citation type="journal article" date="2013" name="IMA Fungus">
        <title>IMA Genome-F 1: Ceratocystis fimbriata: Draft nuclear genome sequence for the plant pathogen, Ceratocystis fimbriata.</title>
        <authorList>
            <person name="Wilken P.M."/>
            <person name="Steenkamp E.T."/>
            <person name="Wingfield M.J."/>
            <person name="de Beer Z.W."/>
            <person name="Wingfield B.D."/>
        </authorList>
    </citation>
    <scope>NUCLEOTIDE SEQUENCE [LARGE SCALE GENOMIC DNA]</scope>
    <source>
        <strain evidence="1 2">CBS 114723</strain>
    </source>
</reference>
<feature type="non-terminal residue" evidence="1">
    <location>
        <position position="137"/>
    </location>
</feature>
<dbReference type="EMBL" id="APWK03000356">
    <property type="protein sequence ID" value="PHH49053.1"/>
    <property type="molecule type" value="Genomic_DNA"/>
</dbReference>
<reference evidence="1 2" key="1">
    <citation type="journal article" date="2013" name="Fungal Biol.">
        <title>Analysis of microsatellite markers in the genome of the plant pathogen Ceratocystis fimbriata.</title>
        <authorList>
            <person name="Simpson M.C."/>
            <person name="Wilken P.M."/>
            <person name="Coetzee M.P."/>
            <person name="Wingfield M.J."/>
            <person name="Wingfield B.D."/>
        </authorList>
    </citation>
    <scope>NUCLEOTIDE SEQUENCE [LARGE SCALE GENOMIC DNA]</scope>
    <source>
        <strain evidence="1 2">CBS 114723</strain>
    </source>
</reference>
<sequence>MAPTGDSGMRTLSSNFRRKNFNYLLTESPMEGVERDVTTSEEIKKQKDEDLAKRILELSLSRFFRVMVKDTKTLKEAYDKLKKACPADTIDETFEDMDKILQNPLKKDATILQNWMYFQTVCNEHVKGSDEDEEIVF</sequence>
<proteinExistence type="predicted"/>
<keyword evidence="2" id="KW-1185">Reference proteome</keyword>
<comment type="caution">
    <text evidence="1">The sequence shown here is derived from an EMBL/GenBank/DDBJ whole genome shotgun (WGS) entry which is preliminary data.</text>
</comment>
<organism evidence="1 2">
    <name type="scientific">Ceratocystis fimbriata CBS 114723</name>
    <dbReference type="NCBI Taxonomy" id="1035309"/>
    <lineage>
        <taxon>Eukaryota</taxon>
        <taxon>Fungi</taxon>
        <taxon>Dikarya</taxon>
        <taxon>Ascomycota</taxon>
        <taxon>Pezizomycotina</taxon>
        <taxon>Sordariomycetes</taxon>
        <taxon>Hypocreomycetidae</taxon>
        <taxon>Microascales</taxon>
        <taxon>Ceratocystidaceae</taxon>
        <taxon>Ceratocystis</taxon>
    </lineage>
</organism>